<dbReference type="RefSeq" id="WP_035505772.1">
    <property type="nucleotide sequence ID" value="NZ_CCDH010000002.1"/>
</dbReference>
<organism evidence="1 2">
    <name type="scientific">Halobacillus karajensis</name>
    <dbReference type="NCBI Taxonomy" id="195088"/>
    <lineage>
        <taxon>Bacteria</taxon>
        <taxon>Bacillati</taxon>
        <taxon>Bacillota</taxon>
        <taxon>Bacilli</taxon>
        <taxon>Bacillales</taxon>
        <taxon>Bacillaceae</taxon>
        <taxon>Halobacillus</taxon>
    </lineage>
</organism>
<gene>
    <name evidence="1" type="ORF">BN983_00659</name>
</gene>
<keyword evidence="2" id="KW-1185">Reference proteome</keyword>
<evidence type="ECO:0000313" key="1">
    <source>
        <dbReference type="EMBL" id="CDQ22451.1"/>
    </source>
</evidence>
<evidence type="ECO:0000313" key="2">
    <source>
        <dbReference type="Proteomes" id="UP000028868"/>
    </source>
</evidence>
<sequence>MTEGQMEEVFADYGYQRLYNRFKTPLYVTGILDDVEADLLEDFFENIELPPSAFFDEFRFWFQYFSVSQKHPFQ</sequence>
<protein>
    <submittedName>
        <fullName evidence="1">Uncharacterized protein</fullName>
    </submittedName>
</protein>
<dbReference type="EMBL" id="CCDI010000001">
    <property type="protein sequence ID" value="CDQ22451.1"/>
    <property type="molecule type" value="Genomic_DNA"/>
</dbReference>
<reference evidence="2" key="1">
    <citation type="submission" date="2014-03" db="EMBL/GenBank/DDBJ databases">
        <authorList>
            <person name="Urmite Genomes U."/>
        </authorList>
    </citation>
    <scope>NUCLEOTIDE SEQUENCE [LARGE SCALE GENOMIC DNA]</scope>
    <source>
        <strain evidence="2">HD-03</strain>
    </source>
</reference>
<dbReference type="Proteomes" id="UP000028868">
    <property type="component" value="Unassembled WGS sequence"/>
</dbReference>
<dbReference type="OrthoDB" id="2972351at2"/>
<reference evidence="1 2" key="2">
    <citation type="submission" date="2014-05" db="EMBL/GenBank/DDBJ databases">
        <title>Draft genome sequence of Halobacillus karajensis HK-03.</title>
        <authorList>
            <person name="Khelaifia S."/>
            <person name="Croce O."/>
            <person name="Lagier J.C."/>
            <person name="Raoult D."/>
        </authorList>
    </citation>
    <scope>NUCLEOTIDE SEQUENCE [LARGE SCALE GENOMIC DNA]</scope>
    <source>
        <strain evidence="1 2">HD-03</strain>
    </source>
</reference>
<accession>A0A024P3J7</accession>
<dbReference type="AlphaFoldDB" id="A0A024P3J7"/>
<name>A0A024P3J7_9BACI</name>
<comment type="caution">
    <text evidence="1">The sequence shown here is derived from an EMBL/GenBank/DDBJ whole genome shotgun (WGS) entry which is preliminary data.</text>
</comment>
<proteinExistence type="predicted"/>